<evidence type="ECO:0000259" key="4">
    <source>
        <dbReference type="PROSITE" id="PS51063"/>
    </source>
</evidence>
<evidence type="ECO:0000256" key="2">
    <source>
        <dbReference type="ARBA" id="ARBA00023125"/>
    </source>
</evidence>
<keyword evidence="2" id="KW-0238">DNA-binding</keyword>
<dbReference type="SMART" id="SM00419">
    <property type="entry name" value="HTH_CRP"/>
    <property type="match status" value="1"/>
</dbReference>
<dbReference type="SUPFAM" id="SSF46785">
    <property type="entry name" value="Winged helix' DNA-binding domain"/>
    <property type="match status" value="1"/>
</dbReference>
<gene>
    <name evidence="5" type="ORF">PRZ01_14620</name>
</gene>
<evidence type="ECO:0000313" key="6">
    <source>
        <dbReference type="Proteomes" id="UP001219862"/>
    </source>
</evidence>
<dbReference type="Gene3D" id="2.60.120.10">
    <property type="entry name" value="Jelly Rolls"/>
    <property type="match status" value="1"/>
</dbReference>
<evidence type="ECO:0000256" key="3">
    <source>
        <dbReference type="ARBA" id="ARBA00023163"/>
    </source>
</evidence>
<proteinExistence type="predicted"/>
<dbReference type="PANTHER" id="PTHR24567:SF74">
    <property type="entry name" value="HTH-TYPE TRANSCRIPTIONAL REGULATOR ARCR"/>
    <property type="match status" value="1"/>
</dbReference>
<dbReference type="Gene3D" id="1.10.10.10">
    <property type="entry name" value="Winged helix-like DNA-binding domain superfamily/Winged helix DNA-binding domain"/>
    <property type="match status" value="1"/>
</dbReference>
<accession>A0ABT5KUD5</accession>
<dbReference type="PANTHER" id="PTHR24567">
    <property type="entry name" value="CRP FAMILY TRANSCRIPTIONAL REGULATORY PROTEIN"/>
    <property type="match status" value="1"/>
</dbReference>
<feature type="domain" description="HTH crp-type" evidence="4">
    <location>
        <begin position="171"/>
        <end position="240"/>
    </location>
</feature>
<dbReference type="Pfam" id="PF13545">
    <property type="entry name" value="HTH_Crp_2"/>
    <property type="match status" value="1"/>
</dbReference>
<dbReference type="InterPro" id="IPR014710">
    <property type="entry name" value="RmlC-like_jellyroll"/>
</dbReference>
<dbReference type="InterPro" id="IPR012318">
    <property type="entry name" value="HTH_CRP"/>
</dbReference>
<dbReference type="InterPro" id="IPR036390">
    <property type="entry name" value="WH_DNA-bd_sf"/>
</dbReference>
<protein>
    <submittedName>
        <fullName evidence="5">Crp/Fnr family transcriptional regulator</fullName>
    </submittedName>
</protein>
<keyword evidence="6" id="KW-1185">Reference proteome</keyword>
<name>A0ABT5KUD5_9BURK</name>
<organism evidence="5 6">
    <name type="scientific">Roseateles koreensis</name>
    <dbReference type="NCBI Taxonomy" id="2987526"/>
    <lineage>
        <taxon>Bacteria</taxon>
        <taxon>Pseudomonadati</taxon>
        <taxon>Pseudomonadota</taxon>
        <taxon>Betaproteobacteria</taxon>
        <taxon>Burkholderiales</taxon>
        <taxon>Sphaerotilaceae</taxon>
        <taxon>Roseateles</taxon>
    </lineage>
</organism>
<sequence>MNAQPLAVHTLHSSPQLSPGAQQVLQVRQALAQAWPALAEAPEALNALARLGRSHRVRTRCRLWQDGHVNKGSLWLLVRGKVSMGKRASNGKWWQSHSLNAGEWLDLSSAWSQSPYPETAQALSAVLAHEYPAAEVLALSQAHPPLLNALLSSLAQRTCEAIAARQALTLNDFAARLAEWLLQELRRSDSADHLILRELKRDLAAQLGATPETLSRTLRQFQQDGLIDMRHNDVWIPDAQRLARIGKAGLSI</sequence>
<dbReference type="EMBL" id="JAQQXS010000013">
    <property type="protein sequence ID" value="MDC8786421.1"/>
    <property type="molecule type" value="Genomic_DNA"/>
</dbReference>
<evidence type="ECO:0000313" key="5">
    <source>
        <dbReference type="EMBL" id="MDC8786421.1"/>
    </source>
</evidence>
<dbReference type="InterPro" id="IPR036388">
    <property type="entry name" value="WH-like_DNA-bd_sf"/>
</dbReference>
<keyword evidence="3" id="KW-0804">Transcription</keyword>
<evidence type="ECO:0000256" key="1">
    <source>
        <dbReference type="ARBA" id="ARBA00023015"/>
    </source>
</evidence>
<reference evidence="5 6" key="1">
    <citation type="submission" date="2022-10" db="EMBL/GenBank/DDBJ databases">
        <title>paucibacter sp. hw8 Genome sequencing.</title>
        <authorList>
            <person name="Park S."/>
        </authorList>
    </citation>
    <scope>NUCLEOTIDE SEQUENCE [LARGE SCALE GENOMIC DNA]</scope>
    <source>
        <strain evidence="6">hw8</strain>
    </source>
</reference>
<keyword evidence="1" id="KW-0805">Transcription regulation</keyword>
<dbReference type="InterPro" id="IPR050397">
    <property type="entry name" value="Env_Response_Regulators"/>
</dbReference>
<dbReference type="InterPro" id="IPR018490">
    <property type="entry name" value="cNMP-bd_dom_sf"/>
</dbReference>
<dbReference type="Proteomes" id="UP001219862">
    <property type="component" value="Unassembled WGS sequence"/>
</dbReference>
<dbReference type="RefSeq" id="WP_273597538.1">
    <property type="nucleotide sequence ID" value="NZ_JAQQXS010000013.1"/>
</dbReference>
<dbReference type="SUPFAM" id="SSF51206">
    <property type="entry name" value="cAMP-binding domain-like"/>
    <property type="match status" value="1"/>
</dbReference>
<dbReference type="PROSITE" id="PS51063">
    <property type="entry name" value="HTH_CRP_2"/>
    <property type="match status" value="1"/>
</dbReference>
<comment type="caution">
    <text evidence="5">The sequence shown here is derived from an EMBL/GenBank/DDBJ whole genome shotgun (WGS) entry which is preliminary data.</text>
</comment>